<gene>
    <name evidence="2" type="ORF">MTR65_03385</name>
</gene>
<evidence type="ECO:0000313" key="3">
    <source>
        <dbReference type="Proteomes" id="UP001162802"/>
    </source>
</evidence>
<sequence length="140" mass="14545">MNRAALSRRLSPAILCLAASLALAAPLSSAGADSSEPPPVPGGKIGTLKMGRYACELPGDAGGLIGEPVPEYDFTIVNASSYLAKGVRGSYLHTGSEVVMTGGVFRNRRFTRISAGFLEETGPGPEPEAGAMRCILVPRR</sequence>
<comment type="caution">
    <text evidence="2">The sequence shown here is derived from an EMBL/GenBank/DDBJ whole genome shotgun (WGS) entry which is preliminary data.</text>
</comment>
<protein>
    <recommendedName>
        <fullName evidence="4">Elongation factor P</fullName>
    </recommendedName>
</protein>
<name>A0ABT0A952_9SPHN</name>
<dbReference type="RefSeq" id="WP_243797061.1">
    <property type="nucleotide sequence ID" value="NZ_JALHAT010000003.1"/>
</dbReference>
<reference evidence="2" key="1">
    <citation type="submission" date="2022-03" db="EMBL/GenBank/DDBJ databases">
        <title>Identification of a novel bacterium isolated from mangrove sediments.</title>
        <authorList>
            <person name="Pan X."/>
        </authorList>
    </citation>
    <scope>NUCLEOTIDE SEQUENCE</scope>
    <source>
        <strain evidence="2">B2637</strain>
    </source>
</reference>
<dbReference type="Proteomes" id="UP001162802">
    <property type="component" value="Unassembled WGS sequence"/>
</dbReference>
<proteinExistence type="predicted"/>
<evidence type="ECO:0000256" key="1">
    <source>
        <dbReference type="SAM" id="SignalP"/>
    </source>
</evidence>
<feature type="chain" id="PRO_5045561939" description="Elongation factor P" evidence="1">
    <location>
        <begin position="25"/>
        <end position="140"/>
    </location>
</feature>
<organism evidence="2 3">
    <name type="scientific">Novosphingobium mangrovi</name>
    <name type="common">ex Hu et al. 2023</name>
    <dbReference type="NCBI Taxonomy" id="2930094"/>
    <lineage>
        <taxon>Bacteria</taxon>
        <taxon>Pseudomonadati</taxon>
        <taxon>Pseudomonadota</taxon>
        <taxon>Alphaproteobacteria</taxon>
        <taxon>Sphingomonadales</taxon>
        <taxon>Sphingomonadaceae</taxon>
        <taxon>Novosphingobium</taxon>
    </lineage>
</organism>
<feature type="signal peptide" evidence="1">
    <location>
        <begin position="1"/>
        <end position="24"/>
    </location>
</feature>
<evidence type="ECO:0000313" key="2">
    <source>
        <dbReference type="EMBL" id="MCJ1959724.1"/>
    </source>
</evidence>
<accession>A0ABT0A952</accession>
<keyword evidence="3" id="KW-1185">Reference proteome</keyword>
<evidence type="ECO:0008006" key="4">
    <source>
        <dbReference type="Google" id="ProtNLM"/>
    </source>
</evidence>
<keyword evidence="1" id="KW-0732">Signal</keyword>
<dbReference type="EMBL" id="JALHAT010000003">
    <property type="protein sequence ID" value="MCJ1959724.1"/>
    <property type="molecule type" value="Genomic_DNA"/>
</dbReference>